<dbReference type="EMBL" id="JAEUBD010000014">
    <property type="protein sequence ID" value="KAH3678660.1"/>
    <property type="molecule type" value="Genomic_DNA"/>
</dbReference>
<dbReference type="InterPro" id="IPR039197">
    <property type="entry name" value="Mrs1/Cce1"/>
</dbReference>
<gene>
    <name evidence="2" type="ORF">OGATHE_000210</name>
</gene>
<dbReference type="GO" id="GO:0004520">
    <property type="term" value="F:DNA endonuclease activity"/>
    <property type="evidence" value="ECO:0007669"/>
    <property type="project" value="TreeGrafter"/>
</dbReference>
<evidence type="ECO:0000313" key="2">
    <source>
        <dbReference type="EMBL" id="KAH3678660.1"/>
    </source>
</evidence>
<dbReference type="InterPro" id="IPR036397">
    <property type="entry name" value="RNaseH_sf"/>
</dbReference>
<dbReference type="GO" id="GO:0000402">
    <property type="term" value="F:crossed form four-way junction DNA binding"/>
    <property type="evidence" value="ECO:0007669"/>
    <property type="project" value="TreeGrafter"/>
</dbReference>
<dbReference type="GO" id="GO:0000403">
    <property type="term" value="F:Y-form DNA binding"/>
    <property type="evidence" value="ECO:0007669"/>
    <property type="project" value="TreeGrafter"/>
</dbReference>
<dbReference type="PANTHER" id="PTHR28072">
    <property type="entry name" value="CRUCIFORM CUTTING ENDONUCLEASE 1, MITOCHONDRIAL-RELATED"/>
    <property type="match status" value="1"/>
</dbReference>
<keyword evidence="3" id="KW-1185">Reference proteome</keyword>
<protein>
    <recommendedName>
        <fullName evidence="1">Mitochondrial resolvase Ydc2 catalytic domain-containing protein</fullName>
    </recommendedName>
</protein>
<dbReference type="GO" id="GO:0070336">
    <property type="term" value="F:flap-structured DNA binding"/>
    <property type="evidence" value="ECO:0007669"/>
    <property type="project" value="TreeGrafter"/>
</dbReference>
<dbReference type="Gene3D" id="3.30.420.10">
    <property type="entry name" value="Ribonuclease H-like superfamily/Ribonuclease H"/>
    <property type="match status" value="1"/>
</dbReference>
<feature type="domain" description="Mitochondrial resolvase Ydc2 catalytic" evidence="1">
    <location>
        <begin position="28"/>
        <end position="258"/>
    </location>
</feature>
<proteinExistence type="predicted"/>
<dbReference type="PANTHER" id="PTHR28072:SF1">
    <property type="entry name" value="CRUCIFORM CUTTING ENDONUCLEASE 1, MITOCHONDRIAL-RELATED"/>
    <property type="match status" value="1"/>
</dbReference>
<dbReference type="SUPFAM" id="SSF53098">
    <property type="entry name" value="Ribonuclease H-like"/>
    <property type="match status" value="1"/>
</dbReference>
<comment type="caution">
    <text evidence="2">The sequence shown here is derived from an EMBL/GenBank/DDBJ whole genome shotgun (WGS) entry which is preliminary data.</text>
</comment>
<organism evidence="2 3">
    <name type="scientific">Ogataea polymorpha</name>
    <dbReference type="NCBI Taxonomy" id="460523"/>
    <lineage>
        <taxon>Eukaryota</taxon>
        <taxon>Fungi</taxon>
        <taxon>Dikarya</taxon>
        <taxon>Ascomycota</taxon>
        <taxon>Saccharomycotina</taxon>
        <taxon>Pichiomycetes</taxon>
        <taxon>Pichiales</taxon>
        <taxon>Pichiaceae</taxon>
        <taxon>Ogataea</taxon>
    </lineage>
</organism>
<evidence type="ECO:0000313" key="3">
    <source>
        <dbReference type="Proteomes" id="UP000788993"/>
    </source>
</evidence>
<dbReference type="Pfam" id="PF09159">
    <property type="entry name" value="Ydc2-catalyt"/>
    <property type="match status" value="1"/>
</dbReference>
<reference evidence="2" key="1">
    <citation type="journal article" date="2021" name="Open Biol.">
        <title>Shared evolutionary footprints suggest mitochondrial oxidative damage underlies multiple complex I losses in fungi.</title>
        <authorList>
            <person name="Schikora-Tamarit M.A."/>
            <person name="Marcet-Houben M."/>
            <person name="Nosek J."/>
            <person name="Gabaldon T."/>
        </authorList>
    </citation>
    <scope>NUCLEOTIDE SEQUENCE</scope>
    <source>
        <strain evidence="2">NCAIM Y.01608</strain>
    </source>
</reference>
<dbReference type="Proteomes" id="UP000788993">
    <property type="component" value="Unassembled WGS sequence"/>
</dbReference>
<evidence type="ECO:0000259" key="1">
    <source>
        <dbReference type="Pfam" id="PF09159"/>
    </source>
</evidence>
<dbReference type="InterPro" id="IPR012337">
    <property type="entry name" value="RNaseH-like_sf"/>
</dbReference>
<sequence length="292" mass="32782">MSGTKGELAESLGRALEQPSLLKEPFHVLAIDVGLRNFSFSRFRLETLEERGRPLLVQWYKMDLHQYTGIENEEFTPVNYSQIMGHVVRDLVYASDVPDVVVVERQRFRTMGNKNVFEHILKSNILESILVATILAKGSCHVESQSPQKMASYWTGSKDSKTERMVKVARWMDLLLAGQGLHEVPFALGECYALHSPPKLPAARSPSRHLYDQMLYLNSVNSVYKIDAAESRRKGDDVADSLLHGLCYLDFERNKARLRRLLLDPSHAAAETSHASVAAAAHAPQSAPDAWP</sequence>
<reference evidence="2" key="2">
    <citation type="submission" date="2021-01" db="EMBL/GenBank/DDBJ databases">
        <authorList>
            <person name="Schikora-Tamarit M.A."/>
        </authorList>
    </citation>
    <scope>NUCLEOTIDE SEQUENCE</scope>
    <source>
        <strain evidence="2">NCAIM Y.01608</strain>
    </source>
</reference>
<name>A0A9P8PW42_9ASCO</name>
<dbReference type="InterPro" id="IPR015242">
    <property type="entry name" value="Ydc2_cat"/>
</dbReference>
<accession>A0A9P8PW42</accession>
<dbReference type="GO" id="GO:0005739">
    <property type="term" value="C:mitochondrion"/>
    <property type="evidence" value="ECO:0007669"/>
    <property type="project" value="TreeGrafter"/>
</dbReference>
<dbReference type="AlphaFoldDB" id="A0A9P8PW42"/>